<proteinExistence type="predicted"/>
<dbReference type="STRING" id="1237149.C900_04516"/>
<comment type="caution">
    <text evidence="2">The sequence shown here is derived from an EMBL/GenBank/DDBJ whole genome shotgun (WGS) entry which is preliminary data.</text>
</comment>
<dbReference type="RefSeq" id="WP_009581704.1">
    <property type="nucleotide sequence ID" value="NZ_AMZN01000065.1"/>
</dbReference>
<dbReference type="EMBL" id="AMZN01000065">
    <property type="protein sequence ID" value="ELR69912.1"/>
    <property type="molecule type" value="Genomic_DNA"/>
</dbReference>
<sequence length="68" mass="8117">MSRTYTKADLEQIVYTQLENLNAMHDLLNIMKVQNELLHNANKKLKDEISEFKEKQHVYPTRKRLSKS</sequence>
<keyword evidence="1" id="KW-0175">Coiled coil</keyword>
<dbReference type="eggNOG" id="ENOG5033AZR">
    <property type="taxonomic scope" value="Bacteria"/>
</dbReference>
<name>L8JRD0_9BACT</name>
<dbReference type="OrthoDB" id="982571at2"/>
<reference evidence="2 3" key="1">
    <citation type="submission" date="2012-12" db="EMBL/GenBank/DDBJ databases">
        <title>Genome assembly of Fulvivirga imtechensis AK7.</title>
        <authorList>
            <person name="Nupur N."/>
            <person name="Khatri I."/>
            <person name="Kumar R."/>
            <person name="Subramanian S."/>
            <person name="Pinnaka A."/>
        </authorList>
    </citation>
    <scope>NUCLEOTIDE SEQUENCE [LARGE SCALE GENOMIC DNA]</scope>
    <source>
        <strain evidence="2 3">AK7</strain>
    </source>
</reference>
<dbReference type="AlphaFoldDB" id="L8JRD0"/>
<accession>L8JRD0</accession>
<evidence type="ECO:0000313" key="2">
    <source>
        <dbReference type="EMBL" id="ELR69912.1"/>
    </source>
</evidence>
<protein>
    <submittedName>
        <fullName evidence="2">Uncharacterized protein</fullName>
    </submittedName>
</protein>
<evidence type="ECO:0000256" key="1">
    <source>
        <dbReference type="SAM" id="Coils"/>
    </source>
</evidence>
<gene>
    <name evidence="2" type="ORF">C900_04516</name>
</gene>
<feature type="coiled-coil region" evidence="1">
    <location>
        <begin position="28"/>
        <end position="55"/>
    </location>
</feature>
<dbReference type="Proteomes" id="UP000011135">
    <property type="component" value="Unassembled WGS sequence"/>
</dbReference>
<keyword evidence="3" id="KW-1185">Reference proteome</keyword>
<evidence type="ECO:0000313" key="3">
    <source>
        <dbReference type="Proteomes" id="UP000011135"/>
    </source>
</evidence>
<organism evidence="2 3">
    <name type="scientific">Fulvivirga imtechensis AK7</name>
    <dbReference type="NCBI Taxonomy" id="1237149"/>
    <lineage>
        <taxon>Bacteria</taxon>
        <taxon>Pseudomonadati</taxon>
        <taxon>Bacteroidota</taxon>
        <taxon>Cytophagia</taxon>
        <taxon>Cytophagales</taxon>
        <taxon>Fulvivirgaceae</taxon>
        <taxon>Fulvivirga</taxon>
    </lineage>
</organism>